<proteinExistence type="predicted"/>
<dbReference type="EMBL" id="JAFBFI010000002">
    <property type="protein sequence ID" value="MBM7691305.1"/>
    <property type="molecule type" value="Genomic_DNA"/>
</dbReference>
<organism evidence="1 2">
    <name type="scientific">Peribacillus deserti</name>
    <dbReference type="NCBI Taxonomy" id="673318"/>
    <lineage>
        <taxon>Bacteria</taxon>
        <taxon>Bacillati</taxon>
        <taxon>Bacillota</taxon>
        <taxon>Bacilli</taxon>
        <taxon>Bacillales</taxon>
        <taxon>Bacillaceae</taxon>
        <taxon>Peribacillus</taxon>
    </lineage>
</organism>
<sequence length="205" mass="23449">MGKKSKGHFCITCGRHRPNDKFSGKGHSQHICRDCKKTAKKGRNQLGDTIFESDENFAYIVGYTEGGVPYGITHEEWDEIKQFEIEVNEDRVLIKVSKEIGDKLRNNYKEDSLELSIHTSIAISLFLTSSISIQEAASLAGRNVNEFINLLQTNRIPWSLGGEDGNKEYQKSIEDLLMFIDHIKQDENNYRSYGLEKWRTDKGTL</sequence>
<name>A0ABS2QE57_9BACI</name>
<dbReference type="RefSeq" id="WP_204538599.1">
    <property type="nucleotide sequence ID" value="NZ_JAFBFI010000002.1"/>
</dbReference>
<comment type="caution">
    <text evidence="1">The sequence shown here is derived from an EMBL/GenBank/DDBJ whole genome shotgun (WGS) entry which is preliminary data.</text>
</comment>
<gene>
    <name evidence="1" type="ORF">JOC77_000710</name>
</gene>
<keyword evidence="2" id="KW-1185">Reference proteome</keyword>
<dbReference type="InterPro" id="IPR005368">
    <property type="entry name" value="UPF0175"/>
</dbReference>
<dbReference type="Pfam" id="PF03683">
    <property type="entry name" value="UPF0175"/>
    <property type="match status" value="1"/>
</dbReference>
<evidence type="ECO:0000313" key="1">
    <source>
        <dbReference type="EMBL" id="MBM7691305.1"/>
    </source>
</evidence>
<reference evidence="1 2" key="1">
    <citation type="submission" date="2021-01" db="EMBL/GenBank/DDBJ databases">
        <title>Genomic Encyclopedia of Type Strains, Phase IV (KMG-IV): sequencing the most valuable type-strain genomes for metagenomic binning, comparative biology and taxonomic classification.</title>
        <authorList>
            <person name="Goeker M."/>
        </authorList>
    </citation>
    <scope>NUCLEOTIDE SEQUENCE [LARGE SCALE GENOMIC DNA]</scope>
    <source>
        <strain evidence="1 2">DSM 105482</strain>
    </source>
</reference>
<protein>
    <submittedName>
        <fullName evidence="1">HTH domain antitoxin</fullName>
    </submittedName>
</protein>
<accession>A0ABS2QE57</accession>
<dbReference type="Proteomes" id="UP000823486">
    <property type="component" value="Unassembled WGS sequence"/>
</dbReference>
<evidence type="ECO:0000313" key="2">
    <source>
        <dbReference type="Proteomes" id="UP000823486"/>
    </source>
</evidence>